<proteinExistence type="predicted"/>
<accession>A0A2N6SFQ0</accession>
<sequence length="217" mass="25628">MNLTNLLEYNNKLKLQLNEDNKKYYEELLVTCRAKSITSKEPELEIQLLEILQDLILYQNQGKNFHEIFGTDINKLSDSIIDSLPKENKVIVFRFILAYILITIVSFLLPSVFTKSIQPYLAVLSILTLFLGAAICFYLILYKKNERNKWIIYFISFVIFEISLFLVPILEKLNIFPHWLTITIPLSSNLIYIYTIFSLFSIVYIYLTFKKYYSKKI</sequence>
<evidence type="ECO:0000256" key="1">
    <source>
        <dbReference type="SAM" id="Phobius"/>
    </source>
</evidence>
<gene>
    <name evidence="2" type="ORF">CJ218_02290</name>
</gene>
<protein>
    <recommendedName>
        <fullName evidence="4">DUF1129 domain-containing protein</fullName>
    </recommendedName>
</protein>
<feature type="transmembrane region" description="Helical" evidence="1">
    <location>
        <begin position="150"/>
        <end position="170"/>
    </location>
</feature>
<feature type="transmembrane region" description="Helical" evidence="1">
    <location>
        <begin position="91"/>
        <end position="113"/>
    </location>
</feature>
<evidence type="ECO:0000313" key="2">
    <source>
        <dbReference type="EMBL" id="PMC52740.1"/>
    </source>
</evidence>
<keyword evidence="1" id="KW-1133">Transmembrane helix</keyword>
<dbReference type="Proteomes" id="UP000235670">
    <property type="component" value="Unassembled WGS sequence"/>
</dbReference>
<feature type="transmembrane region" description="Helical" evidence="1">
    <location>
        <begin position="190"/>
        <end position="209"/>
    </location>
</feature>
<dbReference type="SUPFAM" id="SSF158560">
    <property type="entry name" value="BH3980-like"/>
    <property type="match status" value="1"/>
</dbReference>
<reference evidence="2 3" key="1">
    <citation type="submission" date="2017-09" db="EMBL/GenBank/DDBJ databases">
        <title>Bacterial strain isolated from the female urinary microbiota.</title>
        <authorList>
            <person name="Thomas-White K."/>
            <person name="Kumar N."/>
            <person name="Forster S."/>
            <person name="Putonti C."/>
            <person name="Lawley T."/>
            <person name="Wolfe A.J."/>
        </authorList>
    </citation>
    <scope>NUCLEOTIDE SEQUENCE [LARGE SCALE GENOMIC DNA]</scope>
    <source>
        <strain evidence="2 3">UMB0186</strain>
    </source>
</reference>
<dbReference type="EMBL" id="PNGT01000002">
    <property type="protein sequence ID" value="PMC52740.1"/>
    <property type="molecule type" value="Genomic_DNA"/>
</dbReference>
<name>A0A2N6SFQ0_9BACL</name>
<keyword evidence="1" id="KW-0472">Membrane</keyword>
<evidence type="ECO:0008006" key="4">
    <source>
        <dbReference type="Google" id="ProtNLM"/>
    </source>
</evidence>
<dbReference type="OrthoDB" id="1655249at2"/>
<keyword evidence="1" id="KW-0812">Transmembrane</keyword>
<feature type="transmembrane region" description="Helical" evidence="1">
    <location>
        <begin position="119"/>
        <end position="141"/>
    </location>
</feature>
<dbReference type="AlphaFoldDB" id="A0A2N6SFQ0"/>
<dbReference type="RefSeq" id="WP_102189487.1">
    <property type="nucleotide sequence ID" value="NZ_JAPWBY010000010.1"/>
</dbReference>
<organism evidence="2 3">
    <name type="scientific">Gemella sanguinis</name>
    <dbReference type="NCBI Taxonomy" id="84135"/>
    <lineage>
        <taxon>Bacteria</taxon>
        <taxon>Bacillati</taxon>
        <taxon>Bacillota</taxon>
        <taxon>Bacilli</taxon>
        <taxon>Bacillales</taxon>
        <taxon>Gemellaceae</taxon>
        <taxon>Gemella</taxon>
    </lineage>
</organism>
<comment type="caution">
    <text evidence="2">The sequence shown here is derived from an EMBL/GenBank/DDBJ whole genome shotgun (WGS) entry which is preliminary data.</text>
</comment>
<evidence type="ECO:0000313" key="3">
    <source>
        <dbReference type="Proteomes" id="UP000235670"/>
    </source>
</evidence>